<protein>
    <recommendedName>
        <fullName evidence="6">Primase C terminal 1 (PriCT-1)</fullName>
    </recommendedName>
</protein>
<dbReference type="Pfam" id="PF09250">
    <property type="entry name" value="Prim-Pol"/>
    <property type="match status" value="1"/>
</dbReference>
<evidence type="ECO:0000259" key="3">
    <source>
        <dbReference type="SMART" id="SM00943"/>
    </source>
</evidence>
<evidence type="ECO:0000259" key="2">
    <source>
        <dbReference type="SMART" id="SM00942"/>
    </source>
</evidence>
<evidence type="ECO:0000256" key="1">
    <source>
        <dbReference type="SAM" id="MobiDB-lite"/>
    </source>
</evidence>
<reference evidence="4 5" key="1">
    <citation type="submission" date="2020-07" db="EMBL/GenBank/DDBJ databases">
        <title>Sequencing the genomes of 1000 actinobacteria strains.</title>
        <authorList>
            <person name="Klenk H.-P."/>
        </authorList>
    </citation>
    <scope>NUCLEOTIDE SEQUENCE [LARGE SCALE GENOMIC DNA]</scope>
    <source>
        <strain evidence="4 5">DSM 22083</strain>
    </source>
</reference>
<feature type="compositionally biased region" description="Basic and acidic residues" evidence="1">
    <location>
        <begin position="172"/>
        <end position="188"/>
    </location>
</feature>
<dbReference type="RefSeq" id="WP_218871398.1">
    <property type="nucleotide sequence ID" value="NZ_JACCBU010000001.1"/>
</dbReference>
<evidence type="ECO:0000313" key="4">
    <source>
        <dbReference type="EMBL" id="NYE72112.1"/>
    </source>
</evidence>
<dbReference type="SMART" id="SM00942">
    <property type="entry name" value="PriCT_1"/>
    <property type="match status" value="1"/>
</dbReference>
<accession>A0A7Y9I8E2</accession>
<gene>
    <name evidence="4" type="ORF">BKA15_003441</name>
</gene>
<dbReference type="CDD" id="cd04859">
    <property type="entry name" value="Prim_Pol"/>
    <property type="match status" value="1"/>
</dbReference>
<dbReference type="InterPro" id="IPR015330">
    <property type="entry name" value="DNA_primase/pol_bifunc_N"/>
</dbReference>
<proteinExistence type="predicted"/>
<evidence type="ECO:0008006" key="6">
    <source>
        <dbReference type="Google" id="ProtNLM"/>
    </source>
</evidence>
<dbReference type="Pfam" id="PF08708">
    <property type="entry name" value="PriCT_1"/>
    <property type="match status" value="1"/>
</dbReference>
<dbReference type="EMBL" id="JACCBU010000001">
    <property type="protein sequence ID" value="NYE72112.1"/>
    <property type="molecule type" value="Genomic_DNA"/>
</dbReference>
<feature type="region of interest" description="Disordered" evidence="1">
    <location>
        <begin position="171"/>
        <end position="198"/>
    </location>
</feature>
<feature type="domain" description="DNA primase/polymerase bifunctional N-terminal" evidence="3">
    <location>
        <begin position="13"/>
        <end position="171"/>
    </location>
</feature>
<keyword evidence="5" id="KW-1185">Reference proteome</keyword>
<feature type="region of interest" description="Disordered" evidence="1">
    <location>
        <begin position="268"/>
        <end position="309"/>
    </location>
</feature>
<name>A0A7Y9I8E2_9ACTN</name>
<dbReference type="SUPFAM" id="SSF56747">
    <property type="entry name" value="Prim-pol domain"/>
    <property type="match status" value="1"/>
</dbReference>
<dbReference type="Proteomes" id="UP000569914">
    <property type="component" value="Unassembled WGS sequence"/>
</dbReference>
<comment type="caution">
    <text evidence="4">The sequence shown here is derived from an EMBL/GenBank/DDBJ whole genome shotgun (WGS) entry which is preliminary data.</text>
</comment>
<organism evidence="4 5">
    <name type="scientific">Microlunatus parietis</name>
    <dbReference type="NCBI Taxonomy" id="682979"/>
    <lineage>
        <taxon>Bacteria</taxon>
        <taxon>Bacillati</taxon>
        <taxon>Actinomycetota</taxon>
        <taxon>Actinomycetes</taxon>
        <taxon>Propionibacteriales</taxon>
        <taxon>Propionibacteriaceae</taxon>
        <taxon>Microlunatus</taxon>
    </lineage>
</organism>
<evidence type="ECO:0000313" key="5">
    <source>
        <dbReference type="Proteomes" id="UP000569914"/>
    </source>
</evidence>
<sequence>MSEAASLPLSAAARAFAGAGVPVFPCVPGGKQPLVEHGFHDATTTPEMVDGWWRRWPSANIGIPTGTVSGVVVIDVDVHGPANGFAAFERAEYAGLVDGWQVIVNSPSGGMHAYYPATPSAVQSCWQAARAGVDFRGDGGYVVVPPSAVHSNGASVPYRVRRINPGPASTLDSDRLRDFLNPRPELRPRPAPGIGREADRSADAARLVAWVAQRPVGERNHGLFWAACRLAENGMRPSDALDALSAAAEKSGLGEREIAVTVRSAYRTARAHPRRSPSRAEARGSSPLAADGWFSRNPSTRCEPRVREL</sequence>
<dbReference type="AlphaFoldDB" id="A0A7Y9I8E2"/>
<dbReference type="SMART" id="SM00943">
    <property type="entry name" value="Prim-Pol"/>
    <property type="match status" value="1"/>
</dbReference>
<feature type="domain" description="Primase C-terminal 1" evidence="2">
    <location>
        <begin position="208"/>
        <end position="271"/>
    </location>
</feature>
<dbReference type="InterPro" id="IPR014820">
    <property type="entry name" value="PriCT_1"/>
</dbReference>